<name>A0ACB7TF43_HYAAI</name>
<evidence type="ECO:0000313" key="1">
    <source>
        <dbReference type="EMBL" id="KAH6944002.1"/>
    </source>
</evidence>
<proteinExistence type="predicted"/>
<protein>
    <submittedName>
        <fullName evidence="1">Uncharacterized protein</fullName>
    </submittedName>
</protein>
<comment type="caution">
    <text evidence="1">The sequence shown here is derived from an EMBL/GenBank/DDBJ whole genome shotgun (WGS) entry which is preliminary data.</text>
</comment>
<gene>
    <name evidence="1" type="ORF">HPB50_001158</name>
</gene>
<accession>A0ACB7TF43</accession>
<dbReference type="EMBL" id="CM023481">
    <property type="protein sequence ID" value="KAH6944002.1"/>
    <property type="molecule type" value="Genomic_DNA"/>
</dbReference>
<evidence type="ECO:0000313" key="2">
    <source>
        <dbReference type="Proteomes" id="UP000821845"/>
    </source>
</evidence>
<sequence>MESSSCENTSLVDALTVVELRAALEQCRVELSEKNLVIADLRSRLELQEGVTRELELQLGKFHDVLKPLTAQLTHNLQLSAGRHDQCALPAGAARLKRLAISAEPVDVRLQHSPAKKVPKNDV</sequence>
<dbReference type="Proteomes" id="UP000821845">
    <property type="component" value="Chromosome 1"/>
</dbReference>
<keyword evidence="2" id="KW-1185">Reference proteome</keyword>
<organism evidence="1 2">
    <name type="scientific">Hyalomma asiaticum</name>
    <name type="common">Tick</name>
    <dbReference type="NCBI Taxonomy" id="266040"/>
    <lineage>
        <taxon>Eukaryota</taxon>
        <taxon>Metazoa</taxon>
        <taxon>Ecdysozoa</taxon>
        <taxon>Arthropoda</taxon>
        <taxon>Chelicerata</taxon>
        <taxon>Arachnida</taxon>
        <taxon>Acari</taxon>
        <taxon>Parasitiformes</taxon>
        <taxon>Ixodida</taxon>
        <taxon>Ixodoidea</taxon>
        <taxon>Ixodidae</taxon>
        <taxon>Hyalomminae</taxon>
        <taxon>Hyalomma</taxon>
    </lineage>
</organism>
<reference evidence="1" key="1">
    <citation type="submission" date="2020-05" db="EMBL/GenBank/DDBJ databases">
        <title>Large-scale comparative analyses of tick genomes elucidate their genetic diversity and vector capacities.</title>
        <authorList>
            <person name="Jia N."/>
            <person name="Wang J."/>
            <person name="Shi W."/>
            <person name="Du L."/>
            <person name="Sun Y."/>
            <person name="Zhan W."/>
            <person name="Jiang J."/>
            <person name="Wang Q."/>
            <person name="Zhang B."/>
            <person name="Ji P."/>
            <person name="Sakyi L.B."/>
            <person name="Cui X."/>
            <person name="Yuan T."/>
            <person name="Jiang B."/>
            <person name="Yang W."/>
            <person name="Lam T.T.-Y."/>
            <person name="Chang Q."/>
            <person name="Ding S."/>
            <person name="Wang X."/>
            <person name="Zhu J."/>
            <person name="Ruan X."/>
            <person name="Zhao L."/>
            <person name="Wei J."/>
            <person name="Que T."/>
            <person name="Du C."/>
            <person name="Cheng J."/>
            <person name="Dai P."/>
            <person name="Han X."/>
            <person name="Huang E."/>
            <person name="Gao Y."/>
            <person name="Liu J."/>
            <person name="Shao H."/>
            <person name="Ye R."/>
            <person name="Li L."/>
            <person name="Wei W."/>
            <person name="Wang X."/>
            <person name="Wang C."/>
            <person name="Yang T."/>
            <person name="Huo Q."/>
            <person name="Li W."/>
            <person name="Guo W."/>
            <person name="Chen H."/>
            <person name="Zhou L."/>
            <person name="Ni X."/>
            <person name="Tian J."/>
            <person name="Zhou Y."/>
            <person name="Sheng Y."/>
            <person name="Liu T."/>
            <person name="Pan Y."/>
            <person name="Xia L."/>
            <person name="Li J."/>
            <person name="Zhao F."/>
            <person name="Cao W."/>
        </authorList>
    </citation>
    <scope>NUCLEOTIDE SEQUENCE</scope>
    <source>
        <strain evidence="1">Hyas-2018</strain>
    </source>
</reference>